<accession>A0ABQ0A9V3</accession>
<evidence type="ECO:0000256" key="1">
    <source>
        <dbReference type="SAM" id="SignalP"/>
    </source>
</evidence>
<dbReference type="RefSeq" id="WP_353303119.1">
    <property type="nucleotide sequence ID" value="NZ_BAABWN010000006.1"/>
</dbReference>
<proteinExistence type="predicted"/>
<evidence type="ECO:0000259" key="2">
    <source>
        <dbReference type="Pfam" id="PF13511"/>
    </source>
</evidence>
<protein>
    <recommendedName>
        <fullName evidence="2">DUF4124 domain-containing protein</fullName>
    </recommendedName>
</protein>
<keyword evidence="1" id="KW-0732">Signal</keyword>
<organism evidence="3 4">
    <name type="scientific">Sessilibacter corallicola</name>
    <dbReference type="NCBI Taxonomy" id="2904075"/>
    <lineage>
        <taxon>Bacteria</taxon>
        <taxon>Pseudomonadati</taxon>
        <taxon>Pseudomonadota</taxon>
        <taxon>Gammaproteobacteria</taxon>
        <taxon>Cellvibrionales</taxon>
        <taxon>Cellvibrionaceae</taxon>
        <taxon>Sessilibacter</taxon>
    </lineage>
</organism>
<comment type="caution">
    <text evidence="3">The sequence shown here is derived from an EMBL/GenBank/DDBJ whole genome shotgun (WGS) entry which is preliminary data.</text>
</comment>
<dbReference type="Pfam" id="PF13511">
    <property type="entry name" value="DUF4124"/>
    <property type="match status" value="1"/>
</dbReference>
<gene>
    <name evidence="3" type="ORF">NBRC116591_22420</name>
</gene>
<reference evidence="3 4" key="1">
    <citation type="submission" date="2024-04" db="EMBL/GenBank/DDBJ databases">
        <title>Draft genome sequence of Sessilibacter corallicola NBRC 116591.</title>
        <authorList>
            <person name="Miyakawa T."/>
            <person name="Kusuya Y."/>
            <person name="Miura T."/>
        </authorList>
    </citation>
    <scope>NUCLEOTIDE SEQUENCE [LARGE SCALE GENOMIC DNA]</scope>
    <source>
        <strain evidence="3 4">KU-00831-HH</strain>
    </source>
</reference>
<dbReference type="InterPro" id="IPR025392">
    <property type="entry name" value="DUF4124"/>
</dbReference>
<feature type="signal peptide" evidence="1">
    <location>
        <begin position="1"/>
        <end position="23"/>
    </location>
</feature>
<evidence type="ECO:0000313" key="4">
    <source>
        <dbReference type="Proteomes" id="UP001465153"/>
    </source>
</evidence>
<evidence type="ECO:0000313" key="3">
    <source>
        <dbReference type="EMBL" id="GAA6168431.1"/>
    </source>
</evidence>
<keyword evidence="4" id="KW-1185">Reference proteome</keyword>
<feature type="chain" id="PRO_5046809612" description="DUF4124 domain-containing protein" evidence="1">
    <location>
        <begin position="24"/>
        <end position="312"/>
    </location>
</feature>
<name>A0ABQ0A9V3_9GAMM</name>
<dbReference type="Proteomes" id="UP001465153">
    <property type="component" value="Unassembled WGS sequence"/>
</dbReference>
<sequence length="312" mass="36704">MKTPVSLIIVSTLLLFASFFSSASEIYKWVDENGKVHFGDRKLNSVNQQTVELDIAPSEWQRFDIQVEARGVVLTEKEHNDIVDGVNYVYEFYDRVMYFDIYKTVPVKILVLKDKAIYNSFLSKRTGKQRHASLGVYFPYDNQIVVYMREDREKTFKTIKHEVSHAIVDTITPYTPIWLNEGLAEQMETIEKSEEGLYVKAHVGNRYYVDKAYKDNKLMDIETFLKLPTDQWRKELNARNYPMQVHAGQLVYFLLSTSPSRSFIVRILHEFERGNRTLSYYLVDDNYIGGIETLKRNWLNFLKDQNKPLIQF</sequence>
<feature type="domain" description="DUF4124" evidence="2">
    <location>
        <begin position="15"/>
        <end position="54"/>
    </location>
</feature>
<dbReference type="EMBL" id="BAABWN010000006">
    <property type="protein sequence ID" value="GAA6168431.1"/>
    <property type="molecule type" value="Genomic_DNA"/>
</dbReference>